<protein>
    <submittedName>
        <fullName evidence="2">Uncharacterized protein</fullName>
    </submittedName>
</protein>
<feature type="signal peptide" evidence="1">
    <location>
        <begin position="1"/>
        <end position="21"/>
    </location>
</feature>
<feature type="chain" id="PRO_5043026485" evidence="1">
    <location>
        <begin position="22"/>
        <end position="61"/>
    </location>
</feature>
<feature type="non-terminal residue" evidence="2">
    <location>
        <position position="1"/>
    </location>
</feature>
<keyword evidence="3" id="KW-1185">Reference proteome</keyword>
<evidence type="ECO:0000313" key="3">
    <source>
        <dbReference type="Proteomes" id="UP001344447"/>
    </source>
</evidence>
<keyword evidence="1" id="KW-0732">Signal</keyword>
<reference evidence="2 3" key="1">
    <citation type="submission" date="2023-11" db="EMBL/GenBank/DDBJ databases">
        <title>Dfirmibasis_genome.</title>
        <authorList>
            <person name="Edelbroek B."/>
            <person name="Kjellin J."/>
            <person name="Jerlstrom-Hultqvist J."/>
            <person name="Soderbom F."/>
        </authorList>
    </citation>
    <scope>NUCLEOTIDE SEQUENCE [LARGE SCALE GENOMIC DNA]</scope>
    <source>
        <strain evidence="2 3">TNS-C-14</strain>
    </source>
</reference>
<sequence>NKFLVKILFLTLILFSKSVYSYRYNQCYVDCVTSRGCSLNDVKPSQICSIAIHECRLSCDN</sequence>
<organism evidence="2 3">
    <name type="scientific">Dictyostelium firmibasis</name>
    <dbReference type="NCBI Taxonomy" id="79012"/>
    <lineage>
        <taxon>Eukaryota</taxon>
        <taxon>Amoebozoa</taxon>
        <taxon>Evosea</taxon>
        <taxon>Eumycetozoa</taxon>
        <taxon>Dictyostelia</taxon>
        <taxon>Dictyosteliales</taxon>
        <taxon>Dictyosteliaceae</taxon>
        <taxon>Dictyostelium</taxon>
    </lineage>
</organism>
<gene>
    <name evidence="2" type="ORF">RB653_002154</name>
</gene>
<evidence type="ECO:0000256" key="1">
    <source>
        <dbReference type="SAM" id="SignalP"/>
    </source>
</evidence>
<dbReference type="AlphaFoldDB" id="A0AAN7TQ54"/>
<proteinExistence type="predicted"/>
<evidence type="ECO:0000313" key="2">
    <source>
        <dbReference type="EMBL" id="KAK5577214.1"/>
    </source>
</evidence>
<name>A0AAN7TQ54_9MYCE</name>
<accession>A0AAN7TQ54</accession>
<dbReference type="EMBL" id="JAVFKY010000004">
    <property type="protein sequence ID" value="KAK5577214.1"/>
    <property type="molecule type" value="Genomic_DNA"/>
</dbReference>
<comment type="caution">
    <text evidence="2">The sequence shown here is derived from an EMBL/GenBank/DDBJ whole genome shotgun (WGS) entry which is preliminary data.</text>
</comment>
<dbReference type="Proteomes" id="UP001344447">
    <property type="component" value="Unassembled WGS sequence"/>
</dbReference>